<sequence>MVMSSVFGLSLVCYQSYGLPMNFLVILFQFLLKYQQTRVINCIAKTLGTRFWPIFDRIGQGII</sequence>
<dbReference type="EMBL" id="GBRH01163372">
    <property type="protein sequence ID" value="JAE34524.1"/>
    <property type="molecule type" value="Transcribed_RNA"/>
</dbReference>
<keyword evidence="1" id="KW-0472">Membrane</keyword>
<feature type="transmembrane region" description="Helical" evidence="1">
    <location>
        <begin position="6"/>
        <end position="28"/>
    </location>
</feature>
<dbReference type="AlphaFoldDB" id="A0A0A9HFD6"/>
<evidence type="ECO:0000256" key="1">
    <source>
        <dbReference type="SAM" id="Phobius"/>
    </source>
</evidence>
<organism evidence="2">
    <name type="scientific">Arundo donax</name>
    <name type="common">Giant reed</name>
    <name type="synonym">Donax arundinaceus</name>
    <dbReference type="NCBI Taxonomy" id="35708"/>
    <lineage>
        <taxon>Eukaryota</taxon>
        <taxon>Viridiplantae</taxon>
        <taxon>Streptophyta</taxon>
        <taxon>Embryophyta</taxon>
        <taxon>Tracheophyta</taxon>
        <taxon>Spermatophyta</taxon>
        <taxon>Magnoliopsida</taxon>
        <taxon>Liliopsida</taxon>
        <taxon>Poales</taxon>
        <taxon>Poaceae</taxon>
        <taxon>PACMAD clade</taxon>
        <taxon>Arundinoideae</taxon>
        <taxon>Arundineae</taxon>
        <taxon>Arundo</taxon>
    </lineage>
</organism>
<evidence type="ECO:0000313" key="2">
    <source>
        <dbReference type="EMBL" id="JAE34524.1"/>
    </source>
</evidence>
<accession>A0A0A9HFD6</accession>
<protein>
    <submittedName>
        <fullName evidence="2">Uncharacterized protein</fullName>
    </submittedName>
</protein>
<keyword evidence="1" id="KW-0812">Transmembrane</keyword>
<reference evidence="2" key="2">
    <citation type="journal article" date="2015" name="Data Brief">
        <title>Shoot transcriptome of the giant reed, Arundo donax.</title>
        <authorList>
            <person name="Barrero R.A."/>
            <person name="Guerrero F.D."/>
            <person name="Moolhuijzen P."/>
            <person name="Goolsby J.A."/>
            <person name="Tidwell J."/>
            <person name="Bellgard S.E."/>
            <person name="Bellgard M.I."/>
        </authorList>
    </citation>
    <scope>NUCLEOTIDE SEQUENCE</scope>
    <source>
        <tissue evidence="2">Shoot tissue taken approximately 20 cm above the soil surface</tissue>
    </source>
</reference>
<keyword evidence="1" id="KW-1133">Transmembrane helix</keyword>
<proteinExistence type="predicted"/>
<reference evidence="2" key="1">
    <citation type="submission" date="2014-09" db="EMBL/GenBank/DDBJ databases">
        <authorList>
            <person name="Magalhaes I.L.F."/>
            <person name="Oliveira U."/>
            <person name="Santos F.R."/>
            <person name="Vidigal T.H.D.A."/>
            <person name="Brescovit A.D."/>
            <person name="Santos A.J."/>
        </authorList>
    </citation>
    <scope>NUCLEOTIDE SEQUENCE</scope>
    <source>
        <tissue evidence="2">Shoot tissue taken approximately 20 cm above the soil surface</tissue>
    </source>
</reference>
<name>A0A0A9HFD6_ARUDO</name>